<comment type="caution">
    <text evidence="1">The sequence shown here is derived from an EMBL/GenBank/DDBJ whole genome shotgun (WGS) entry which is preliminary data.</text>
</comment>
<dbReference type="EMBL" id="MU001505">
    <property type="protein sequence ID" value="KAF2441427.1"/>
    <property type="molecule type" value="Genomic_DNA"/>
</dbReference>
<reference evidence="1" key="1">
    <citation type="journal article" date="2020" name="Stud. Mycol.">
        <title>101 Dothideomycetes genomes: a test case for predicting lifestyles and emergence of pathogens.</title>
        <authorList>
            <person name="Haridas S."/>
            <person name="Albert R."/>
            <person name="Binder M."/>
            <person name="Bloem J."/>
            <person name="Labutti K."/>
            <person name="Salamov A."/>
            <person name="Andreopoulos B."/>
            <person name="Baker S."/>
            <person name="Barry K."/>
            <person name="Bills G."/>
            <person name="Bluhm B."/>
            <person name="Cannon C."/>
            <person name="Castanera R."/>
            <person name="Culley D."/>
            <person name="Daum C."/>
            <person name="Ezra D."/>
            <person name="Gonzalez J."/>
            <person name="Henrissat B."/>
            <person name="Kuo A."/>
            <person name="Liang C."/>
            <person name="Lipzen A."/>
            <person name="Lutzoni F."/>
            <person name="Magnuson J."/>
            <person name="Mondo S."/>
            <person name="Nolan M."/>
            <person name="Ohm R."/>
            <person name="Pangilinan J."/>
            <person name="Park H.-J."/>
            <person name="Ramirez L."/>
            <person name="Alfaro M."/>
            <person name="Sun H."/>
            <person name="Tritt A."/>
            <person name="Yoshinaga Y."/>
            <person name="Zwiers L.-H."/>
            <person name="Turgeon B."/>
            <person name="Goodwin S."/>
            <person name="Spatafora J."/>
            <person name="Crous P."/>
            <person name="Grigoriev I."/>
        </authorList>
    </citation>
    <scope>NUCLEOTIDE SEQUENCE</scope>
    <source>
        <strain evidence="1">CBS 690.94</strain>
    </source>
</reference>
<sequence>MPPAKQSLKYTQISQETFNATLSRYPSTVPEKLRELDVLRYDTIPTTVASRAKEGAYLAKDEVEKLVEWKLYVNPSSLVRKHTEEIRYAPLNNSRHMTSLPHGRENTPERGQLLRLCMSTTCARIQVSKAVATAESLASAVTTPMSSSHVCARQRSATLRLIRHHPLIPLLDQTASPLTPVPFLPPR</sequence>
<accession>A0A9P4U9T9</accession>
<evidence type="ECO:0000313" key="1">
    <source>
        <dbReference type="EMBL" id="KAF2441427.1"/>
    </source>
</evidence>
<organism evidence="1 2">
    <name type="scientific">Karstenula rhodostoma CBS 690.94</name>
    <dbReference type="NCBI Taxonomy" id="1392251"/>
    <lineage>
        <taxon>Eukaryota</taxon>
        <taxon>Fungi</taxon>
        <taxon>Dikarya</taxon>
        <taxon>Ascomycota</taxon>
        <taxon>Pezizomycotina</taxon>
        <taxon>Dothideomycetes</taxon>
        <taxon>Pleosporomycetidae</taxon>
        <taxon>Pleosporales</taxon>
        <taxon>Massarineae</taxon>
        <taxon>Didymosphaeriaceae</taxon>
        <taxon>Karstenula</taxon>
    </lineage>
</organism>
<gene>
    <name evidence="1" type="ORF">P171DRAFT_434128</name>
</gene>
<protein>
    <submittedName>
        <fullName evidence="1">Uncharacterized protein</fullName>
    </submittedName>
</protein>
<proteinExistence type="predicted"/>
<name>A0A9P4U9T9_9PLEO</name>
<dbReference type="Proteomes" id="UP000799764">
    <property type="component" value="Unassembled WGS sequence"/>
</dbReference>
<evidence type="ECO:0000313" key="2">
    <source>
        <dbReference type="Proteomes" id="UP000799764"/>
    </source>
</evidence>
<dbReference type="AlphaFoldDB" id="A0A9P4U9T9"/>
<keyword evidence="2" id="KW-1185">Reference proteome</keyword>
<dbReference type="OrthoDB" id="8249012at2759"/>